<reference evidence="2 3" key="1">
    <citation type="submission" date="2018-04" db="EMBL/GenBank/DDBJ databases">
        <title>Genomic Encyclopedia of Archaeal and Bacterial Type Strains, Phase II (KMG-II): from individual species to whole genera.</title>
        <authorList>
            <person name="Goeker M."/>
        </authorList>
    </citation>
    <scope>NUCLEOTIDE SEQUENCE [LARGE SCALE GENOMIC DNA]</scope>
    <source>
        <strain evidence="2 3">DSM 23382</strain>
    </source>
</reference>
<evidence type="ECO:0000313" key="2">
    <source>
        <dbReference type="EMBL" id="PTW56610.1"/>
    </source>
</evidence>
<proteinExistence type="predicted"/>
<comment type="caution">
    <text evidence="2">The sequence shown here is derived from an EMBL/GenBank/DDBJ whole genome shotgun (WGS) entry which is preliminary data.</text>
</comment>
<evidence type="ECO:0000256" key="1">
    <source>
        <dbReference type="SAM" id="MobiDB-lite"/>
    </source>
</evidence>
<name>A0A2T5UYP7_9HYPH</name>
<organism evidence="2 3">
    <name type="scientific">Breoghania corrubedonensis</name>
    <dbReference type="NCBI Taxonomy" id="665038"/>
    <lineage>
        <taxon>Bacteria</taxon>
        <taxon>Pseudomonadati</taxon>
        <taxon>Pseudomonadota</taxon>
        <taxon>Alphaproteobacteria</taxon>
        <taxon>Hyphomicrobiales</taxon>
        <taxon>Stappiaceae</taxon>
        <taxon>Breoghania</taxon>
    </lineage>
</organism>
<dbReference type="AlphaFoldDB" id="A0A2T5UYP7"/>
<dbReference type="EMBL" id="QAYG01000011">
    <property type="protein sequence ID" value="PTW56610.1"/>
    <property type="molecule type" value="Genomic_DNA"/>
</dbReference>
<dbReference type="Proteomes" id="UP000244081">
    <property type="component" value="Unassembled WGS sequence"/>
</dbReference>
<feature type="region of interest" description="Disordered" evidence="1">
    <location>
        <begin position="178"/>
        <end position="213"/>
    </location>
</feature>
<evidence type="ECO:0000313" key="3">
    <source>
        <dbReference type="Proteomes" id="UP000244081"/>
    </source>
</evidence>
<keyword evidence="3" id="KW-1185">Reference proteome</keyword>
<protein>
    <submittedName>
        <fullName evidence="2">Uncharacterized protein</fullName>
    </submittedName>
</protein>
<feature type="region of interest" description="Disordered" evidence="1">
    <location>
        <begin position="111"/>
        <end position="132"/>
    </location>
</feature>
<gene>
    <name evidence="2" type="ORF">C8N35_11173</name>
</gene>
<accession>A0A2T5UYP7</accession>
<sequence length="213" mass="22838">MNECLPTGPAMPRDIAIRTPQGGERLAPRPWKVSATSRAPSFPSPLRGGGRGGGKPRPQSPRDPFETPAQPPPMRSTAQISPRRCRLRSAIARPCSISLASSRARCSTPVLLRRPGTSSGGHRGVIPDLRGGTSHRVASGMTLERLVEITEIRRSKLKRRPAHPVSAVAFDPVFQGLSGGCTPRKDPNRTAVVGAGYDGFRSSPPLSSRERTE</sequence>
<feature type="region of interest" description="Disordered" evidence="1">
    <location>
        <begin position="1"/>
        <end position="84"/>
    </location>
</feature>